<keyword evidence="9" id="KW-1185">Reference proteome</keyword>
<name>A0A9D4U417_ADICA</name>
<gene>
    <name evidence="8" type="ORF">GOP47_0023470</name>
</gene>
<reference evidence="8" key="1">
    <citation type="submission" date="2021-01" db="EMBL/GenBank/DDBJ databases">
        <title>Adiantum capillus-veneris genome.</title>
        <authorList>
            <person name="Fang Y."/>
            <person name="Liao Q."/>
        </authorList>
    </citation>
    <scope>NUCLEOTIDE SEQUENCE</scope>
    <source>
        <strain evidence="8">H3</strain>
        <tissue evidence="8">Leaf</tissue>
    </source>
</reference>
<proteinExistence type="inferred from homology"/>
<dbReference type="OrthoDB" id="10251424at2759"/>
<feature type="domain" description="Peptidase M16 C-terminal" evidence="7">
    <location>
        <begin position="245"/>
        <end position="423"/>
    </location>
</feature>
<dbReference type="GO" id="GO:0006508">
    <property type="term" value="P:proteolysis"/>
    <property type="evidence" value="ECO:0007669"/>
    <property type="project" value="InterPro"/>
</dbReference>
<feature type="domain" description="Peptidase M16 N-terminal" evidence="6">
    <location>
        <begin position="92"/>
        <end position="225"/>
    </location>
</feature>
<dbReference type="Gene3D" id="3.30.830.10">
    <property type="entry name" value="Metalloenzyme, LuxS/M16 peptidase-like"/>
    <property type="match status" value="2"/>
</dbReference>
<organism evidence="8 9">
    <name type="scientific">Adiantum capillus-veneris</name>
    <name type="common">Maidenhair fern</name>
    <dbReference type="NCBI Taxonomy" id="13818"/>
    <lineage>
        <taxon>Eukaryota</taxon>
        <taxon>Viridiplantae</taxon>
        <taxon>Streptophyta</taxon>
        <taxon>Embryophyta</taxon>
        <taxon>Tracheophyta</taxon>
        <taxon>Polypodiopsida</taxon>
        <taxon>Polypodiidae</taxon>
        <taxon>Polypodiales</taxon>
        <taxon>Pteridineae</taxon>
        <taxon>Pteridaceae</taxon>
        <taxon>Vittarioideae</taxon>
        <taxon>Adiantum</taxon>
    </lineage>
</organism>
<dbReference type="EMBL" id="JABFUD020000023">
    <property type="protein sequence ID" value="KAI5060965.1"/>
    <property type="molecule type" value="Genomic_DNA"/>
</dbReference>
<dbReference type="Pfam" id="PF00675">
    <property type="entry name" value="Peptidase_M16"/>
    <property type="match status" value="1"/>
</dbReference>
<dbReference type="GO" id="GO:0046872">
    <property type="term" value="F:metal ion binding"/>
    <property type="evidence" value="ECO:0007669"/>
    <property type="project" value="InterPro"/>
</dbReference>
<evidence type="ECO:0000259" key="7">
    <source>
        <dbReference type="Pfam" id="PF05193"/>
    </source>
</evidence>
<dbReference type="PROSITE" id="PS00143">
    <property type="entry name" value="INSULINASE"/>
    <property type="match status" value="1"/>
</dbReference>
<comment type="function">
    <text evidence="1">Substrate recognition and binding subunit of the essential mitochondrial processing protease (MPP), which cleaves the mitochondrial sequence off newly imported precursors proteins.</text>
</comment>
<evidence type="ECO:0000256" key="3">
    <source>
        <dbReference type="ARBA" id="ARBA00030006"/>
    </source>
</evidence>
<evidence type="ECO:0000313" key="8">
    <source>
        <dbReference type="EMBL" id="KAI5060965.1"/>
    </source>
</evidence>
<dbReference type="Pfam" id="PF05193">
    <property type="entry name" value="Peptidase_M16_C"/>
    <property type="match status" value="1"/>
</dbReference>
<dbReference type="InterPro" id="IPR001431">
    <property type="entry name" value="Pept_M16_Zn_BS"/>
</dbReference>
<dbReference type="InterPro" id="IPR011249">
    <property type="entry name" value="Metalloenz_LuxS/M16"/>
</dbReference>
<dbReference type="PANTHER" id="PTHR11851">
    <property type="entry name" value="METALLOPROTEASE"/>
    <property type="match status" value="1"/>
</dbReference>
<comment type="similarity">
    <text evidence="2 5">Belongs to the peptidase M16 family.</text>
</comment>
<evidence type="ECO:0000259" key="6">
    <source>
        <dbReference type="Pfam" id="PF00675"/>
    </source>
</evidence>
<dbReference type="PANTHER" id="PTHR11851:SF49">
    <property type="entry name" value="MITOCHONDRIAL-PROCESSING PEPTIDASE SUBUNIT ALPHA"/>
    <property type="match status" value="1"/>
</dbReference>
<dbReference type="SUPFAM" id="SSF63411">
    <property type="entry name" value="LuxS/MPP-like metallohydrolase"/>
    <property type="match status" value="2"/>
</dbReference>
<sequence>MLLLTAFQIQLMSSFKAFPNLSTFRKILPSLLSGQVTFGQEGLLSVVDRTSDFPSLQIPLPGFEEPAFLPEFTQPAETIVTTLPNGLRIGTQNSEESCVSVGLLVDSGCIYEDSRTCGVSHLLEKMAFHSTKNRSIALLMQEAQAVAVNFTSSSACDQMFYTGHGIKTFFPQIVEILLDSVRNAAFEELEVKEQLLRIEEESRYLESDPEALLIRRLHSTGYSGDYAKSYFASKSSMTGLDSLTLHEFVDENYTASRMVLSAVGVEHQKFLAIAEPLLLDLPKMPSSPMPKFKYVGGDWREPKELPDTHIALAFEVPNGWQNERLANTLTVLKYLLGSGESFSVGGPGKGMYTRFYKNVLKHPEVQAIQTFSSIYNYTGLFGVLVCTNSDFASQTVDITCDELLSITSRGKVTNQEFERAKNATISAVLMSLECRTAVIEDIACQIMSYGRRYAMSVT</sequence>
<dbReference type="GO" id="GO:0005739">
    <property type="term" value="C:mitochondrion"/>
    <property type="evidence" value="ECO:0007669"/>
    <property type="project" value="TreeGrafter"/>
</dbReference>
<evidence type="ECO:0000256" key="1">
    <source>
        <dbReference type="ARBA" id="ARBA00002123"/>
    </source>
</evidence>
<evidence type="ECO:0000256" key="5">
    <source>
        <dbReference type="RuleBase" id="RU004447"/>
    </source>
</evidence>
<dbReference type="Proteomes" id="UP000886520">
    <property type="component" value="Chromosome 23"/>
</dbReference>
<dbReference type="GO" id="GO:0004222">
    <property type="term" value="F:metalloendopeptidase activity"/>
    <property type="evidence" value="ECO:0007669"/>
    <property type="project" value="InterPro"/>
</dbReference>
<evidence type="ECO:0000256" key="2">
    <source>
        <dbReference type="ARBA" id="ARBA00007261"/>
    </source>
</evidence>
<accession>A0A9D4U417</accession>
<dbReference type="InterPro" id="IPR011765">
    <property type="entry name" value="Pept_M16_N"/>
</dbReference>
<evidence type="ECO:0000256" key="4">
    <source>
        <dbReference type="ARBA" id="ARBA00032315"/>
    </source>
</evidence>
<dbReference type="InterPro" id="IPR007863">
    <property type="entry name" value="Peptidase_M16_C"/>
</dbReference>
<protein>
    <recommendedName>
        <fullName evidence="3">Alpha-MPP</fullName>
    </recommendedName>
    <alternativeName>
        <fullName evidence="4">Inactive zinc metalloprotease alpha</fullName>
    </alternativeName>
</protein>
<comment type="caution">
    <text evidence="8">The sequence shown here is derived from an EMBL/GenBank/DDBJ whole genome shotgun (WGS) entry which is preliminary data.</text>
</comment>
<dbReference type="InterPro" id="IPR050361">
    <property type="entry name" value="MPP/UQCRC_Complex"/>
</dbReference>
<dbReference type="AlphaFoldDB" id="A0A9D4U417"/>
<evidence type="ECO:0000313" key="9">
    <source>
        <dbReference type="Proteomes" id="UP000886520"/>
    </source>
</evidence>